<accession>A0A4S8KAU1</accession>
<feature type="region of interest" description="Disordered" evidence="1">
    <location>
        <begin position="104"/>
        <end position="145"/>
    </location>
</feature>
<evidence type="ECO:0000256" key="1">
    <source>
        <dbReference type="SAM" id="MobiDB-lite"/>
    </source>
</evidence>
<gene>
    <name evidence="2" type="ORF">C4D60_Mb04t09050</name>
</gene>
<dbReference type="Proteomes" id="UP000317650">
    <property type="component" value="Chromosome 4"/>
</dbReference>
<comment type="caution">
    <text evidence="2">The sequence shown here is derived from an EMBL/GenBank/DDBJ whole genome shotgun (WGS) entry which is preliminary data.</text>
</comment>
<reference evidence="2 3" key="1">
    <citation type="journal article" date="2019" name="Nat. Plants">
        <title>Genome sequencing of Musa balbisiana reveals subgenome evolution and function divergence in polyploid bananas.</title>
        <authorList>
            <person name="Yao X."/>
        </authorList>
    </citation>
    <scope>NUCLEOTIDE SEQUENCE [LARGE SCALE GENOMIC DNA]</scope>
    <source>
        <strain evidence="3">cv. DH-PKW</strain>
        <tissue evidence="2">Leaves</tissue>
    </source>
</reference>
<protein>
    <submittedName>
        <fullName evidence="2">Uncharacterized protein</fullName>
    </submittedName>
</protein>
<proteinExistence type="predicted"/>
<feature type="compositionally biased region" description="Basic and acidic residues" evidence="1">
    <location>
        <begin position="129"/>
        <end position="138"/>
    </location>
</feature>
<keyword evidence="3" id="KW-1185">Reference proteome</keyword>
<sequence length="165" mass="17292">MTTCGLLPLTPGGVSGNAPSSLCMDSTTIPPRGSICSFPAPISSSIAVLMTTAAHRATAVRSRTQICIARAAISDPLPALLQDRQLRLPPQRGPAPAVAARSLRHDQDRRTVGASQGADVLREASLGLPDDRGKLGDGKRRRPPTVISEFEDLQPVLCDGDAHAL</sequence>
<evidence type="ECO:0000313" key="3">
    <source>
        <dbReference type="Proteomes" id="UP000317650"/>
    </source>
</evidence>
<organism evidence="2 3">
    <name type="scientific">Musa balbisiana</name>
    <name type="common">Banana</name>
    <dbReference type="NCBI Taxonomy" id="52838"/>
    <lineage>
        <taxon>Eukaryota</taxon>
        <taxon>Viridiplantae</taxon>
        <taxon>Streptophyta</taxon>
        <taxon>Embryophyta</taxon>
        <taxon>Tracheophyta</taxon>
        <taxon>Spermatophyta</taxon>
        <taxon>Magnoliopsida</taxon>
        <taxon>Liliopsida</taxon>
        <taxon>Zingiberales</taxon>
        <taxon>Musaceae</taxon>
        <taxon>Musa</taxon>
    </lineage>
</organism>
<dbReference type="EMBL" id="PYDT01000001">
    <property type="protein sequence ID" value="THU72148.1"/>
    <property type="molecule type" value="Genomic_DNA"/>
</dbReference>
<dbReference type="AlphaFoldDB" id="A0A4S8KAU1"/>
<name>A0A4S8KAU1_MUSBA</name>
<evidence type="ECO:0000313" key="2">
    <source>
        <dbReference type="EMBL" id="THU72148.1"/>
    </source>
</evidence>